<evidence type="ECO:0000313" key="2">
    <source>
        <dbReference type="EMBL" id="CAK9104323.1"/>
    </source>
</evidence>
<gene>
    <name evidence="2" type="ORF">CCMP2556_LOCUS48921</name>
</gene>
<dbReference type="EMBL" id="CAXAMN010026595">
    <property type="protein sequence ID" value="CAK9104323.1"/>
    <property type="molecule type" value="Genomic_DNA"/>
</dbReference>
<evidence type="ECO:0000256" key="1">
    <source>
        <dbReference type="SAM" id="MobiDB-lite"/>
    </source>
</evidence>
<dbReference type="Proteomes" id="UP001642484">
    <property type="component" value="Unassembled WGS sequence"/>
</dbReference>
<evidence type="ECO:0000313" key="3">
    <source>
        <dbReference type="Proteomes" id="UP001642484"/>
    </source>
</evidence>
<feature type="compositionally biased region" description="Polar residues" evidence="1">
    <location>
        <begin position="204"/>
        <end position="218"/>
    </location>
</feature>
<proteinExistence type="predicted"/>
<keyword evidence="3" id="KW-1185">Reference proteome</keyword>
<organism evidence="2 3">
    <name type="scientific">Durusdinium trenchii</name>
    <dbReference type="NCBI Taxonomy" id="1381693"/>
    <lineage>
        <taxon>Eukaryota</taxon>
        <taxon>Sar</taxon>
        <taxon>Alveolata</taxon>
        <taxon>Dinophyceae</taxon>
        <taxon>Suessiales</taxon>
        <taxon>Symbiodiniaceae</taxon>
        <taxon>Durusdinium</taxon>
    </lineage>
</organism>
<protein>
    <submittedName>
        <fullName evidence="2">Uncharacterized protein</fullName>
    </submittedName>
</protein>
<accession>A0ABP0RVD3</accession>
<feature type="region of interest" description="Disordered" evidence="1">
    <location>
        <begin position="192"/>
        <end position="256"/>
    </location>
</feature>
<sequence>MFYWNQWCDHAHHAMMISLLCYIDRIEKWNQVRSVLQIHHSFRSVADCFQRIRELWMQRGTESVPVQLHRLELVFLQAAISVELILAMSGNDFVQNTRKHFKDGYFAYDQWEQCNVHLLHLPFYPVPCSPQALPRVVIGEHKAAYVALEKSLGGLGDFADTFAVFELRVWVQEQFNAFRNLEISENEREQYQRRSKRQRQGSSTIQFGENVDSSSVVVPSTAPIADSEPTVGPPSSPWLMSEDEDDTAATVTADNS</sequence>
<reference evidence="2 3" key="1">
    <citation type="submission" date="2024-02" db="EMBL/GenBank/DDBJ databases">
        <authorList>
            <person name="Chen Y."/>
            <person name="Shah S."/>
            <person name="Dougan E. K."/>
            <person name="Thang M."/>
            <person name="Chan C."/>
        </authorList>
    </citation>
    <scope>NUCLEOTIDE SEQUENCE [LARGE SCALE GENOMIC DNA]</scope>
</reference>
<name>A0ABP0RVD3_9DINO</name>
<comment type="caution">
    <text evidence="2">The sequence shown here is derived from an EMBL/GenBank/DDBJ whole genome shotgun (WGS) entry which is preliminary data.</text>
</comment>